<dbReference type="InterPro" id="IPR053714">
    <property type="entry name" value="Iso_Racemase_Enz_sf"/>
</dbReference>
<dbReference type="EMBL" id="PFLX01000001">
    <property type="protein sequence ID" value="PIY91080.1"/>
    <property type="molecule type" value="Genomic_DNA"/>
</dbReference>
<dbReference type="AlphaFoldDB" id="A0A2M7R8G0"/>
<evidence type="ECO:0000313" key="1">
    <source>
        <dbReference type="EMBL" id="PIY91080.1"/>
    </source>
</evidence>
<evidence type="ECO:0008006" key="3">
    <source>
        <dbReference type="Google" id="ProtNLM"/>
    </source>
</evidence>
<gene>
    <name evidence="1" type="ORF">COY72_00030</name>
</gene>
<dbReference type="Proteomes" id="UP000230055">
    <property type="component" value="Unassembled WGS sequence"/>
</dbReference>
<name>A0A2M7R8G0_9BACT</name>
<protein>
    <recommendedName>
        <fullName evidence="3">Asp/Glu racemase</fullName>
    </recommendedName>
</protein>
<accession>A0A2M7R8G0</accession>
<dbReference type="InterPro" id="IPR026286">
    <property type="entry name" value="MaiA/AMDase"/>
</dbReference>
<comment type="caution">
    <text evidence="1">The sequence shown here is derived from an EMBL/GenBank/DDBJ whole genome shotgun (WGS) entry which is preliminary data.</text>
</comment>
<evidence type="ECO:0000313" key="2">
    <source>
        <dbReference type="Proteomes" id="UP000230055"/>
    </source>
</evidence>
<reference evidence="2" key="1">
    <citation type="submission" date="2017-09" db="EMBL/GenBank/DDBJ databases">
        <title>Depth-based differentiation of microbial function through sediment-hosted aquifers and enrichment of novel symbionts in the deep terrestrial subsurface.</title>
        <authorList>
            <person name="Probst A.J."/>
            <person name="Ladd B."/>
            <person name="Jarett J.K."/>
            <person name="Geller-Mcgrath D.E."/>
            <person name="Sieber C.M.K."/>
            <person name="Emerson J.B."/>
            <person name="Anantharaman K."/>
            <person name="Thomas B.C."/>
            <person name="Malmstrom R."/>
            <person name="Stieglmeier M."/>
            <person name="Klingl A."/>
            <person name="Woyke T."/>
            <person name="Ryan C.M."/>
            <person name="Banfield J.F."/>
        </authorList>
    </citation>
    <scope>NUCLEOTIDE SEQUENCE [LARGE SCALE GENOMIC DNA]</scope>
</reference>
<dbReference type="PANTHER" id="PTHR40267">
    <property type="entry name" value="BLR3294 PROTEIN"/>
    <property type="match status" value="1"/>
</dbReference>
<sequence length="237" mass="27458">MKHIGVLIPDTNTIVEQELIKMITEDMSILTKVSFHFSRIKTNTNYAKDGVTFLREVYNKKEEAFKLLKFIPLEVIGFFCTSAIILQKVDNKIVPETINNIPCIEPLYSLMTACKIIKPKKVLLLSPYNQKMASFLENSFKEKNIPIYRNIFLNLNIDIDKYDLEQTKKQIITNLESNTDLIVISCTNFRTLEIISFFESKFGIPVISSNQSLFWAICKKVNIKCDKLKKYGTIFKF</sequence>
<organism evidence="1 2">
    <name type="scientific">Candidatus Nealsonbacteria bacterium CG_4_10_14_0_8_um_filter_35_10</name>
    <dbReference type="NCBI Taxonomy" id="1974683"/>
    <lineage>
        <taxon>Bacteria</taxon>
        <taxon>Candidatus Nealsoniibacteriota</taxon>
    </lineage>
</organism>
<dbReference type="Gene3D" id="3.40.50.12500">
    <property type="match status" value="1"/>
</dbReference>
<dbReference type="PANTHER" id="PTHR40267:SF1">
    <property type="entry name" value="BLR3294 PROTEIN"/>
    <property type="match status" value="1"/>
</dbReference>
<dbReference type="Pfam" id="PF17645">
    <property type="entry name" value="Amdase"/>
    <property type="match status" value="1"/>
</dbReference>
<proteinExistence type="predicted"/>